<feature type="binding site" evidence="8">
    <location>
        <position position="278"/>
    </location>
    <ligand>
        <name>L-histidine</name>
        <dbReference type="ChEBI" id="CHEBI:57595"/>
    </ligand>
</feature>
<evidence type="ECO:0000256" key="3">
    <source>
        <dbReference type="ARBA" id="ARBA00005539"/>
    </source>
</evidence>
<evidence type="ECO:0000256" key="2">
    <source>
        <dbReference type="ARBA" id="ARBA00004667"/>
    </source>
</evidence>
<dbReference type="PANTHER" id="PTHR11476:SF7">
    <property type="entry name" value="HISTIDINE--TRNA LIGASE"/>
    <property type="match status" value="1"/>
</dbReference>
<dbReference type="NCBIfam" id="NF009086">
    <property type="entry name" value="PRK12421.1"/>
    <property type="match status" value="1"/>
</dbReference>
<dbReference type="GO" id="GO:0004812">
    <property type="term" value="F:aminoacyl-tRNA ligase activity"/>
    <property type="evidence" value="ECO:0007669"/>
    <property type="project" value="UniProtKB-KW"/>
</dbReference>
<evidence type="ECO:0000256" key="7">
    <source>
        <dbReference type="HAMAP-Rule" id="MF_00125"/>
    </source>
</evidence>
<dbReference type="GO" id="GO:0005737">
    <property type="term" value="C:cytoplasm"/>
    <property type="evidence" value="ECO:0007669"/>
    <property type="project" value="UniProtKB-SubCell"/>
</dbReference>
<dbReference type="HOGENOM" id="CLU_025113_0_1_6"/>
<dbReference type="Pfam" id="PF13393">
    <property type="entry name" value="tRNA-synt_His"/>
    <property type="match status" value="1"/>
</dbReference>
<dbReference type="UniPathway" id="UPA00031">
    <property type="reaction ID" value="UER00006"/>
</dbReference>
<dbReference type="InterPro" id="IPR004517">
    <property type="entry name" value="HisZ"/>
</dbReference>
<dbReference type="RefSeq" id="WP_005004298.1">
    <property type="nucleotide sequence ID" value="NZ_CH672427.1"/>
</dbReference>
<keyword evidence="11" id="KW-1185">Reference proteome</keyword>
<feature type="binding site" evidence="8">
    <location>
        <position position="135"/>
    </location>
    <ligand>
        <name>L-histidine</name>
        <dbReference type="ChEBI" id="CHEBI:57595"/>
    </ligand>
</feature>
<comment type="subcellular location">
    <subcellularLocation>
        <location evidence="1 7">Cytoplasm</location>
    </subcellularLocation>
</comment>
<feature type="binding site" evidence="8">
    <location>
        <begin position="88"/>
        <end position="90"/>
    </location>
    <ligand>
        <name>L-histidine</name>
        <dbReference type="ChEBI" id="CHEBI:57595"/>
    </ligand>
</feature>
<dbReference type="InterPro" id="IPR041715">
    <property type="entry name" value="HisRS-like_core"/>
</dbReference>
<reference evidence="10 11" key="1">
    <citation type="submission" date="2006-02" db="EMBL/GenBank/DDBJ databases">
        <authorList>
            <person name="Waterbury J."/>
            <person name="Ferriera S."/>
            <person name="Johnson J."/>
            <person name="Kravitz S."/>
            <person name="Halpern A."/>
            <person name="Remington K."/>
            <person name="Beeson K."/>
            <person name="Tran B."/>
            <person name="Rogers Y.-H."/>
            <person name="Friedman R."/>
            <person name="Venter J.C."/>
        </authorList>
    </citation>
    <scope>NUCLEOTIDE SEQUENCE [LARGE SCALE GENOMIC DNA]</scope>
    <source>
        <strain evidence="10 11">Nb-231</strain>
    </source>
</reference>
<sequence>MTEHDFAKVNRWLLPDGVDEILPPQAFALERLRRELLDCYYRWGYDLVMPPTIEYLEALLTGAAHDLDLQTFKLTDQLTGRMMGVRADITPQAARIDAHQLRRDCPVRLCYLGAVLQTRPEGPGSSRNPLQIGAELYGHAGFESEAEIIALMLETLRIAGVVQPHLDLGHVGIFRGLTSQAGLGPDAEMRLWDALQRKAGTEIEAILAEFDVAESLYSMLAALPELSGGLEVLERANAELMPAQDCVHQALRELRSIANALQHWLPDVPLHFDLGELRGYQYHTGVVFAAFVAGHSHEVARGGRYNHIGRVFGRSRPATGFSADLKTLFALSDRGQQPPVLGIAAPCDDDAALLAEVSKLRQAGERVVWLLPGHEAELHELGCNRRLVNLGGCWQVKPA</sequence>
<evidence type="ECO:0000313" key="11">
    <source>
        <dbReference type="Proteomes" id="UP000003374"/>
    </source>
</evidence>
<feature type="binding site" evidence="8">
    <location>
        <position position="131"/>
    </location>
    <ligand>
        <name>L-histidine</name>
        <dbReference type="ChEBI" id="CHEBI:57595"/>
    </ligand>
</feature>
<comment type="subunit">
    <text evidence="7">Heteromultimer composed of HisG and HisZ subunits.</text>
</comment>
<keyword evidence="10" id="KW-0436">Ligase</keyword>
<evidence type="ECO:0000313" key="10">
    <source>
        <dbReference type="EMBL" id="EAR23237.1"/>
    </source>
</evidence>
<comment type="similarity">
    <text evidence="3 7">Belongs to the class-II aminoacyl-tRNA synthetase family. HisZ subfamily.</text>
</comment>
<dbReference type="eggNOG" id="COG3705">
    <property type="taxonomic scope" value="Bacteria"/>
</dbReference>
<keyword evidence="7" id="KW-0028">Amino-acid biosynthesis</keyword>
<evidence type="ECO:0000256" key="5">
    <source>
        <dbReference type="ARBA" id="ARBA00022490"/>
    </source>
</evidence>
<keyword evidence="7" id="KW-0368">Histidine biosynthesis</keyword>
<accession>A4BLP9</accession>
<dbReference type="EMBL" id="AAOF01000001">
    <property type="protein sequence ID" value="EAR23237.1"/>
    <property type="molecule type" value="Genomic_DNA"/>
</dbReference>
<dbReference type="SUPFAM" id="SSF55681">
    <property type="entry name" value="Class II aaRS and biotin synthetases"/>
    <property type="match status" value="1"/>
</dbReference>
<dbReference type="OrthoDB" id="9769617at2"/>
<dbReference type="STRING" id="314278.NB231_15493"/>
<evidence type="ECO:0000256" key="8">
    <source>
        <dbReference type="PIRSR" id="PIRSR001549-1"/>
    </source>
</evidence>
<evidence type="ECO:0000256" key="6">
    <source>
        <dbReference type="ARBA" id="ARBA00025246"/>
    </source>
</evidence>
<dbReference type="PANTHER" id="PTHR11476">
    <property type="entry name" value="HISTIDYL-TRNA SYNTHETASE"/>
    <property type="match status" value="1"/>
</dbReference>
<feature type="domain" description="Class II Histidinyl-tRNA synthetase (HisRS)-like catalytic core" evidence="9">
    <location>
        <begin position="17"/>
        <end position="328"/>
    </location>
</feature>
<dbReference type="InterPro" id="IPR004516">
    <property type="entry name" value="HisRS/HisZ"/>
</dbReference>
<evidence type="ECO:0000256" key="1">
    <source>
        <dbReference type="ARBA" id="ARBA00004496"/>
    </source>
</evidence>
<keyword evidence="10" id="KW-0030">Aminoacyl-tRNA synthetase</keyword>
<dbReference type="HAMAP" id="MF_00125">
    <property type="entry name" value="HisZ"/>
    <property type="match status" value="1"/>
</dbReference>
<evidence type="ECO:0000259" key="9">
    <source>
        <dbReference type="Pfam" id="PF13393"/>
    </source>
</evidence>
<gene>
    <name evidence="7" type="primary">hisZ</name>
    <name evidence="10" type="ORF">NB231_15493</name>
</gene>
<dbReference type="PIRSF" id="PIRSF001549">
    <property type="entry name" value="His-tRNA_synth"/>
    <property type="match status" value="1"/>
</dbReference>
<dbReference type="GO" id="GO:0000105">
    <property type="term" value="P:L-histidine biosynthetic process"/>
    <property type="evidence" value="ECO:0007669"/>
    <property type="project" value="UniProtKB-UniRule"/>
</dbReference>
<dbReference type="AlphaFoldDB" id="A4BLP9"/>
<comment type="pathway">
    <text evidence="2 7">Amino-acid biosynthesis; L-histidine biosynthesis; L-histidine from 5-phospho-alpha-D-ribose 1-diphosphate: step 1/9.</text>
</comment>
<evidence type="ECO:0000256" key="4">
    <source>
        <dbReference type="ARBA" id="ARBA00020397"/>
    </source>
</evidence>
<dbReference type="CDD" id="cd00773">
    <property type="entry name" value="HisRS-like_core"/>
    <property type="match status" value="1"/>
</dbReference>
<organism evidence="10 11">
    <name type="scientific">Nitrococcus mobilis Nb-231</name>
    <dbReference type="NCBI Taxonomy" id="314278"/>
    <lineage>
        <taxon>Bacteria</taxon>
        <taxon>Pseudomonadati</taxon>
        <taxon>Pseudomonadota</taxon>
        <taxon>Gammaproteobacteria</taxon>
        <taxon>Chromatiales</taxon>
        <taxon>Ectothiorhodospiraceae</taxon>
        <taxon>Nitrococcus</taxon>
    </lineage>
</organism>
<dbReference type="InterPro" id="IPR045864">
    <property type="entry name" value="aa-tRNA-synth_II/BPL/LPL"/>
</dbReference>
<comment type="function">
    <text evidence="6 7">Required for the first step of histidine biosynthesis. May allow the feedback regulation of ATP phosphoribosyltransferase activity by histidine.</text>
</comment>
<proteinExistence type="inferred from homology"/>
<name>A4BLP9_9GAMM</name>
<keyword evidence="5 7" id="KW-0963">Cytoplasm</keyword>
<dbReference type="Proteomes" id="UP000003374">
    <property type="component" value="Unassembled WGS sequence"/>
</dbReference>
<dbReference type="Gene3D" id="3.30.930.10">
    <property type="entry name" value="Bira Bifunctional Protein, Domain 2"/>
    <property type="match status" value="1"/>
</dbReference>
<comment type="miscellaneous">
    <text evidence="7">This function is generally fulfilled by the C-terminal part of HisG, which is missing in some bacteria such as this one.</text>
</comment>
<protein>
    <recommendedName>
        <fullName evidence="4 7">ATP phosphoribosyltransferase regulatory subunit</fullName>
    </recommendedName>
</protein>
<comment type="caution">
    <text evidence="10">The sequence shown here is derived from an EMBL/GenBank/DDBJ whole genome shotgun (WGS) entry which is preliminary data.</text>
</comment>
<dbReference type="NCBIfam" id="NF008935">
    <property type="entry name" value="PRK12292.1-1"/>
    <property type="match status" value="1"/>
</dbReference>
<dbReference type="NCBIfam" id="TIGR00443">
    <property type="entry name" value="hisZ_biosyn_reg"/>
    <property type="match status" value="1"/>
</dbReference>